<reference evidence="5" key="2">
    <citation type="submission" date="2015-01" db="EMBL/GenBank/DDBJ databases">
        <title>Evolutionary Origins and Diversification of the Mycorrhizal Mutualists.</title>
        <authorList>
            <consortium name="DOE Joint Genome Institute"/>
            <consortium name="Mycorrhizal Genomics Consortium"/>
            <person name="Kohler A."/>
            <person name="Kuo A."/>
            <person name="Nagy L.G."/>
            <person name="Floudas D."/>
            <person name="Copeland A."/>
            <person name="Barry K.W."/>
            <person name="Cichocki N."/>
            <person name="Veneault-Fourrey C."/>
            <person name="LaButti K."/>
            <person name="Lindquist E.A."/>
            <person name="Lipzen A."/>
            <person name="Lundell T."/>
            <person name="Morin E."/>
            <person name="Murat C."/>
            <person name="Riley R."/>
            <person name="Ohm R."/>
            <person name="Sun H."/>
            <person name="Tunlid A."/>
            <person name="Henrissat B."/>
            <person name="Grigoriev I.V."/>
            <person name="Hibbett D.S."/>
            <person name="Martin F."/>
        </authorList>
    </citation>
    <scope>NUCLEOTIDE SEQUENCE [LARGE SCALE GENOMIC DNA]</scope>
    <source>
        <strain evidence="5">Zn</strain>
    </source>
</reference>
<dbReference type="PANTHER" id="PTHR16943">
    <property type="entry name" value="2-METHYLCITRATE DEHYDRATASE-RELATED"/>
    <property type="match status" value="1"/>
</dbReference>
<dbReference type="InterPro" id="IPR045336">
    <property type="entry name" value="MmgE_PrpD_N"/>
</dbReference>
<dbReference type="Pfam" id="PF03972">
    <property type="entry name" value="MmgE_PrpD_N"/>
    <property type="match status" value="1"/>
</dbReference>
<dbReference type="HOGENOM" id="CLU_026574_1_1_1"/>
<dbReference type="Proteomes" id="UP000054321">
    <property type="component" value="Unassembled WGS sequence"/>
</dbReference>
<sequence>MATTNKLTSTSAQQSDVDKTARLVDTALEAVPVTKAFAKFVSSLTYEEIGPEVVENLKRLLLDYIGVGAFAASHVESSEPFRRAIVAFSGNASGNCTVITKGHHFLPQYASLLNAAYVHTLDFDDTYAGGALHPGASVISAALTQAEISGVDGKALLTGLAAGYEVICRLSRALGRGSYERGFHNTGTAGIFGALAAIMKIRGAASTAVEAAFGLAGSKAAGSQQFLENGGWNKRLHPGFAAHDALLCATFVDEDVITAAKPLEGIWGFLKGYSSSPNVENVVKGLGEEWVHITTAIKPYPGCRMTHTGIDLASKWRTVKTCPIKSLRLSLSPHCWMIVGRPLLNKIHPVNIVDAQFSAYYQLAIAWLDGNETGWGVYDRIHDRDVSELLNHITVEASEELPGLSGRLEMHWVDGSTMVDIENDPVGEPSNPFTDEQILGKFRSLSIPAYGRQKSEEIIEAVRNLDQCKNTKELMLLLA</sequence>
<organism evidence="4 5">
    <name type="scientific">Oidiodendron maius (strain Zn)</name>
    <dbReference type="NCBI Taxonomy" id="913774"/>
    <lineage>
        <taxon>Eukaryota</taxon>
        <taxon>Fungi</taxon>
        <taxon>Dikarya</taxon>
        <taxon>Ascomycota</taxon>
        <taxon>Pezizomycotina</taxon>
        <taxon>Leotiomycetes</taxon>
        <taxon>Leotiomycetes incertae sedis</taxon>
        <taxon>Myxotrichaceae</taxon>
        <taxon>Oidiodendron</taxon>
    </lineage>
</organism>
<dbReference type="InterPro" id="IPR042183">
    <property type="entry name" value="MmgE/PrpD_sf_1"/>
</dbReference>
<evidence type="ECO:0000313" key="4">
    <source>
        <dbReference type="EMBL" id="KIM95602.1"/>
    </source>
</evidence>
<dbReference type="Gene3D" id="1.10.4100.10">
    <property type="entry name" value="2-methylcitrate dehydratase PrpD"/>
    <property type="match status" value="1"/>
</dbReference>
<gene>
    <name evidence="4" type="ORF">OIDMADRAFT_148710</name>
</gene>
<evidence type="ECO:0008006" key="6">
    <source>
        <dbReference type="Google" id="ProtNLM"/>
    </source>
</evidence>
<feature type="domain" description="MmgE/PrpD C-terminal" evidence="3">
    <location>
        <begin position="300"/>
        <end position="467"/>
    </location>
</feature>
<proteinExistence type="inferred from homology"/>
<dbReference type="PANTHER" id="PTHR16943:SF8">
    <property type="entry name" value="2-METHYLCITRATE DEHYDRATASE"/>
    <property type="match status" value="1"/>
</dbReference>
<dbReference type="InterPro" id="IPR036148">
    <property type="entry name" value="MmgE/PrpD_sf"/>
</dbReference>
<dbReference type="EMBL" id="KN832886">
    <property type="protein sequence ID" value="KIM95602.1"/>
    <property type="molecule type" value="Genomic_DNA"/>
</dbReference>
<evidence type="ECO:0000313" key="5">
    <source>
        <dbReference type="Proteomes" id="UP000054321"/>
    </source>
</evidence>
<protein>
    <recommendedName>
        <fullName evidence="6">MmgE/PrpD family protein</fullName>
    </recommendedName>
</protein>
<dbReference type="STRING" id="913774.A0A0C3D153"/>
<reference evidence="4 5" key="1">
    <citation type="submission" date="2014-04" db="EMBL/GenBank/DDBJ databases">
        <authorList>
            <consortium name="DOE Joint Genome Institute"/>
            <person name="Kuo A."/>
            <person name="Martino E."/>
            <person name="Perotto S."/>
            <person name="Kohler A."/>
            <person name="Nagy L.G."/>
            <person name="Floudas D."/>
            <person name="Copeland A."/>
            <person name="Barry K.W."/>
            <person name="Cichocki N."/>
            <person name="Veneault-Fourrey C."/>
            <person name="LaButti K."/>
            <person name="Lindquist E.A."/>
            <person name="Lipzen A."/>
            <person name="Lundell T."/>
            <person name="Morin E."/>
            <person name="Murat C."/>
            <person name="Sun H."/>
            <person name="Tunlid A."/>
            <person name="Henrissat B."/>
            <person name="Grigoriev I.V."/>
            <person name="Hibbett D.S."/>
            <person name="Martin F."/>
            <person name="Nordberg H.P."/>
            <person name="Cantor M.N."/>
            <person name="Hua S.X."/>
        </authorList>
    </citation>
    <scope>NUCLEOTIDE SEQUENCE [LARGE SCALE GENOMIC DNA]</scope>
    <source>
        <strain evidence="4 5">Zn</strain>
    </source>
</reference>
<dbReference type="InParanoid" id="A0A0C3D153"/>
<dbReference type="GO" id="GO:0016829">
    <property type="term" value="F:lyase activity"/>
    <property type="evidence" value="ECO:0007669"/>
    <property type="project" value="InterPro"/>
</dbReference>
<name>A0A0C3D153_OIDMZ</name>
<evidence type="ECO:0000259" key="3">
    <source>
        <dbReference type="Pfam" id="PF19305"/>
    </source>
</evidence>
<dbReference type="InterPro" id="IPR045337">
    <property type="entry name" value="MmgE_PrpD_C"/>
</dbReference>
<dbReference type="AlphaFoldDB" id="A0A0C3D153"/>
<dbReference type="Pfam" id="PF19305">
    <property type="entry name" value="MmgE_PrpD_C"/>
    <property type="match status" value="1"/>
</dbReference>
<evidence type="ECO:0000256" key="1">
    <source>
        <dbReference type="ARBA" id="ARBA00006174"/>
    </source>
</evidence>
<keyword evidence="5" id="KW-1185">Reference proteome</keyword>
<feature type="domain" description="MmgE/PrpD N-terminal" evidence="2">
    <location>
        <begin position="36"/>
        <end position="279"/>
    </location>
</feature>
<evidence type="ECO:0000259" key="2">
    <source>
        <dbReference type="Pfam" id="PF03972"/>
    </source>
</evidence>
<dbReference type="OrthoDB" id="10267976at2759"/>
<comment type="similarity">
    <text evidence="1">Belongs to the PrpD family.</text>
</comment>
<dbReference type="InterPro" id="IPR005656">
    <property type="entry name" value="MmgE_PrpD"/>
</dbReference>
<dbReference type="SUPFAM" id="SSF103378">
    <property type="entry name" value="2-methylcitrate dehydratase PrpD"/>
    <property type="match status" value="1"/>
</dbReference>
<accession>A0A0C3D153</accession>